<evidence type="ECO:0000313" key="1">
    <source>
        <dbReference type="EMBL" id="SDH82703.1"/>
    </source>
</evidence>
<dbReference type="EMBL" id="FNDN01000003">
    <property type="protein sequence ID" value="SDH82703.1"/>
    <property type="molecule type" value="Genomic_DNA"/>
</dbReference>
<dbReference type="AlphaFoldDB" id="A0A1G8FKM2"/>
<evidence type="ECO:0008006" key="3">
    <source>
        <dbReference type="Google" id="ProtNLM"/>
    </source>
</evidence>
<dbReference type="RefSeq" id="WP_072736688.1">
    <property type="nucleotide sequence ID" value="NZ_CP048813.1"/>
</dbReference>
<accession>A0A1G8FKM2</accession>
<keyword evidence="2" id="KW-1185">Reference proteome</keyword>
<sequence length="97" mass="10974">MPPTIEYVRFDASDPDLLLAGRESLIEVLRERYGSDFLGAHLARTDDGSLMDFLIWSSPEAAARAAEEMPRHERTQGFFRQIGHVHEMRHGAVLHTA</sequence>
<dbReference type="Proteomes" id="UP000183263">
    <property type="component" value="Unassembled WGS sequence"/>
</dbReference>
<name>A0A1G8FKM2_9NOCA</name>
<reference evidence="1 2" key="1">
    <citation type="submission" date="2016-10" db="EMBL/GenBank/DDBJ databases">
        <authorList>
            <person name="de Groot N.N."/>
        </authorList>
    </citation>
    <scope>NUCLEOTIDE SEQUENCE [LARGE SCALE GENOMIC DNA]</scope>
    <source>
        <strain evidence="1 2">DSM 44892</strain>
    </source>
</reference>
<evidence type="ECO:0000313" key="2">
    <source>
        <dbReference type="Proteomes" id="UP000183263"/>
    </source>
</evidence>
<proteinExistence type="predicted"/>
<dbReference type="OrthoDB" id="255603at2"/>
<organism evidence="1 2">
    <name type="scientific">Rhodococcus triatomae</name>
    <dbReference type="NCBI Taxonomy" id="300028"/>
    <lineage>
        <taxon>Bacteria</taxon>
        <taxon>Bacillati</taxon>
        <taxon>Actinomycetota</taxon>
        <taxon>Actinomycetes</taxon>
        <taxon>Mycobacteriales</taxon>
        <taxon>Nocardiaceae</taxon>
        <taxon>Rhodococcus</taxon>
    </lineage>
</organism>
<protein>
    <recommendedName>
        <fullName evidence="3">Antibiotic biosynthesis monooxygenase</fullName>
    </recommendedName>
</protein>
<gene>
    <name evidence="1" type="ORF">SAMN05444695_103315</name>
</gene>